<evidence type="ECO:0000313" key="2">
    <source>
        <dbReference type="EMBL" id="KAJ2805305.1"/>
    </source>
</evidence>
<gene>
    <name evidence="2" type="ORF">H4R20_002140</name>
</gene>
<keyword evidence="3" id="KW-1185">Reference proteome</keyword>
<name>A0A9W8HW10_9FUNG</name>
<comment type="caution">
    <text evidence="2">The sequence shown here is derived from an EMBL/GenBank/DDBJ whole genome shotgun (WGS) entry which is preliminary data.</text>
</comment>
<evidence type="ECO:0000313" key="3">
    <source>
        <dbReference type="Proteomes" id="UP001140094"/>
    </source>
</evidence>
<organism evidence="2 3">
    <name type="scientific">Coemansia guatemalensis</name>
    <dbReference type="NCBI Taxonomy" id="2761395"/>
    <lineage>
        <taxon>Eukaryota</taxon>
        <taxon>Fungi</taxon>
        <taxon>Fungi incertae sedis</taxon>
        <taxon>Zoopagomycota</taxon>
        <taxon>Kickxellomycotina</taxon>
        <taxon>Kickxellomycetes</taxon>
        <taxon>Kickxellales</taxon>
        <taxon>Kickxellaceae</taxon>
        <taxon>Coemansia</taxon>
    </lineage>
</organism>
<evidence type="ECO:0000256" key="1">
    <source>
        <dbReference type="SAM" id="MobiDB-lite"/>
    </source>
</evidence>
<feature type="region of interest" description="Disordered" evidence="1">
    <location>
        <begin position="111"/>
        <end position="139"/>
    </location>
</feature>
<protein>
    <submittedName>
        <fullName evidence="2">Uncharacterized protein</fullName>
    </submittedName>
</protein>
<dbReference type="EMBL" id="JANBUO010000302">
    <property type="protein sequence ID" value="KAJ2805305.1"/>
    <property type="molecule type" value="Genomic_DNA"/>
</dbReference>
<sequence length="387" mass="41068">MSKPSDRQFIDLRGRVRRQNQNYRGRDHGSDREFSVPAEEFSVGNCHIDSGKGLELSFGYTPPVIEKRSMSDQRVPTVDIASTPIGPLFVRRPEPRSEKAHQETSVYPMLNRTAKGNNARDKTRGADRQRQKQQTQPKLKGFETRVINTHIGKTSVRTPVMASPTVGADESEQVDIPELPPPSAAELRFNAQRALISAAPTPRTSVSGRTSNYRQGAAAAARKVATVRVYARGSPQRNIARALSARSPTIGAAVAKTSAGARGGSGFRINMQFGSEQSESGAISLPTMGSASTCVDVDSGACRNGLAGAAAAAVLPMELEQGRASITGSVLEQWGIPTPMSQPASGARQPGQGSIGDESDSATEDAAVSKADGRLDARIYGAPAEEA</sequence>
<accession>A0A9W8HW10</accession>
<dbReference type="Proteomes" id="UP001140094">
    <property type="component" value="Unassembled WGS sequence"/>
</dbReference>
<dbReference type="AlphaFoldDB" id="A0A9W8HW10"/>
<feature type="region of interest" description="Disordered" evidence="1">
    <location>
        <begin position="336"/>
        <end position="387"/>
    </location>
</feature>
<proteinExistence type="predicted"/>
<dbReference type="OrthoDB" id="5576521at2759"/>
<feature type="compositionally biased region" description="Basic and acidic residues" evidence="1">
    <location>
        <begin position="118"/>
        <end position="130"/>
    </location>
</feature>
<reference evidence="2" key="1">
    <citation type="submission" date="2022-07" db="EMBL/GenBank/DDBJ databases">
        <title>Phylogenomic reconstructions and comparative analyses of Kickxellomycotina fungi.</title>
        <authorList>
            <person name="Reynolds N.K."/>
            <person name="Stajich J.E."/>
            <person name="Barry K."/>
            <person name="Grigoriev I.V."/>
            <person name="Crous P."/>
            <person name="Smith M.E."/>
        </authorList>
    </citation>
    <scope>NUCLEOTIDE SEQUENCE</scope>
    <source>
        <strain evidence="2">NRRL 1565</strain>
    </source>
</reference>